<dbReference type="OrthoDB" id="6501304at2759"/>
<dbReference type="Proteomes" id="UP000288716">
    <property type="component" value="Unassembled WGS sequence"/>
</dbReference>
<accession>A0A443RSM6</accession>
<keyword evidence="3" id="KW-1185">Reference proteome</keyword>
<keyword evidence="1" id="KW-0472">Membrane</keyword>
<proteinExistence type="predicted"/>
<dbReference type="VEuPathDB" id="VectorBase:LDEU013820"/>
<evidence type="ECO:0000256" key="1">
    <source>
        <dbReference type="SAM" id="Phobius"/>
    </source>
</evidence>
<dbReference type="Gene3D" id="1.20.1070.10">
    <property type="entry name" value="Rhodopsin 7-helix transmembrane proteins"/>
    <property type="match status" value="1"/>
</dbReference>
<feature type="non-terminal residue" evidence="2">
    <location>
        <position position="60"/>
    </location>
</feature>
<dbReference type="GO" id="GO:0004997">
    <property type="term" value="F:thyrotropin-releasing hormone receptor activity"/>
    <property type="evidence" value="ECO:0007669"/>
    <property type="project" value="InterPro"/>
</dbReference>
<sequence length="60" mass="7257">MELWFLMFCKTMIFVNSAINPILYNALSVKFRRAFKRTISCDSCNRRRIRKARGTRDYFV</sequence>
<dbReference type="SUPFAM" id="SSF81321">
    <property type="entry name" value="Family A G protein-coupled receptor-like"/>
    <property type="match status" value="1"/>
</dbReference>
<protein>
    <submittedName>
        <fullName evidence="2">Thyrotropin-releasing hormone receptor 1-like protein</fullName>
    </submittedName>
</protein>
<dbReference type="PANTHER" id="PTHR46061:SF3">
    <property type="entry name" value="THYROTROPIN-RELEASING HORMONE RECEPTOR"/>
    <property type="match status" value="1"/>
</dbReference>
<dbReference type="STRING" id="299467.A0A443RSM6"/>
<dbReference type="InterPro" id="IPR002120">
    <property type="entry name" value="TRH_rcpt_1"/>
</dbReference>
<gene>
    <name evidence="2" type="ORF">B4U80_09955</name>
</gene>
<evidence type="ECO:0000313" key="3">
    <source>
        <dbReference type="Proteomes" id="UP000288716"/>
    </source>
</evidence>
<evidence type="ECO:0000313" key="2">
    <source>
        <dbReference type="EMBL" id="RWS18220.1"/>
    </source>
</evidence>
<reference evidence="2 3" key="1">
    <citation type="journal article" date="2018" name="Gigascience">
        <title>Genomes of trombidid mites reveal novel predicted allergens and laterally-transferred genes associated with secondary metabolism.</title>
        <authorList>
            <person name="Dong X."/>
            <person name="Chaisiri K."/>
            <person name="Xia D."/>
            <person name="Armstrong S.D."/>
            <person name="Fang Y."/>
            <person name="Donnelly M.J."/>
            <person name="Kadowaki T."/>
            <person name="McGarry J.W."/>
            <person name="Darby A.C."/>
            <person name="Makepeace B.L."/>
        </authorList>
    </citation>
    <scope>NUCLEOTIDE SEQUENCE [LARGE SCALE GENOMIC DNA]</scope>
    <source>
        <strain evidence="2">UoL-UT</strain>
    </source>
</reference>
<keyword evidence="1" id="KW-1133">Transmembrane helix</keyword>
<name>A0A443RSM6_9ACAR</name>
<dbReference type="PANTHER" id="PTHR46061">
    <property type="entry name" value="THYROTROPIN-RELEASING HORMONE RECEPTOR"/>
    <property type="match status" value="1"/>
</dbReference>
<organism evidence="2 3">
    <name type="scientific">Leptotrombidium deliense</name>
    <dbReference type="NCBI Taxonomy" id="299467"/>
    <lineage>
        <taxon>Eukaryota</taxon>
        <taxon>Metazoa</taxon>
        <taxon>Ecdysozoa</taxon>
        <taxon>Arthropoda</taxon>
        <taxon>Chelicerata</taxon>
        <taxon>Arachnida</taxon>
        <taxon>Acari</taxon>
        <taxon>Acariformes</taxon>
        <taxon>Trombidiformes</taxon>
        <taxon>Prostigmata</taxon>
        <taxon>Anystina</taxon>
        <taxon>Parasitengona</taxon>
        <taxon>Trombiculoidea</taxon>
        <taxon>Trombiculidae</taxon>
        <taxon>Leptotrombidium</taxon>
    </lineage>
</organism>
<dbReference type="GO" id="GO:0016020">
    <property type="term" value="C:membrane"/>
    <property type="evidence" value="ECO:0007669"/>
    <property type="project" value="InterPro"/>
</dbReference>
<keyword evidence="1" id="KW-0812">Transmembrane</keyword>
<keyword evidence="2" id="KW-0675">Receptor</keyword>
<feature type="transmembrane region" description="Helical" evidence="1">
    <location>
        <begin position="6"/>
        <end position="27"/>
    </location>
</feature>
<dbReference type="EMBL" id="NCKV01043558">
    <property type="protein sequence ID" value="RWS18220.1"/>
    <property type="molecule type" value="Genomic_DNA"/>
</dbReference>
<dbReference type="AlphaFoldDB" id="A0A443RSM6"/>
<comment type="caution">
    <text evidence="2">The sequence shown here is derived from an EMBL/GenBank/DDBJ whole genome shotgun (WGS) entry which is preliminary data.</text>
</comment>